<dbReference type="EMBL" id="KN824343">
    <property type="protein sequence ID" value="KIM23062.1"/>
    <property type="molecule type" value="Genomic_DNA"/>
</dbReference>
<reference evidence="3" key="2">
    <citation type="submission" date="2015-01" db="EMBL/GenBank/DDBJ databases">
        <title>Evolutionary Origins and Diversification of the Mycorrhizal Mutualists.</title>
        <authorList>
            <consortium name="DOE Joint Genome Institute"/>
            <consortium name="Mycorrhizal Genomics Consortium"/>
            <person name="Kohler A."/>
            <person name="Kuo A."/>
            <person name="Nagy L.G."/>
            <person name="Floudas D."/>
            <person name="Copeland A."/>
            <person name="Barry K.W."/>
            <person name="Cichocki N."/>
            <person name="Veneault-Fourrey C."/>
            <person name="LaButti K."/>
            <person name="Lindquist E.A."/>
            <person name="Lipzen A."/>
            <person name="Lundell T."/>
            <person name="Morin E."/>
            <person name="Murat C."/>
            <person name="Riley R."/>
            <person name="Ohm R."/>
            <person name="Sun H."/>
            <person name="Tunlid A."/>
            <person name="Henrissat B."/>
            <person name="Grigoriev I.V."/>
            <person name="Hibbett D.S."/>
            <person name="Martin F."/>
        </authorList>
    </citation>
    <scope>NUCLEOTIDE SEQUENCE [LARGE SCALE GENOMIC DNA]</scope>
    <source>
        <strain evidence="3">MAFF 305830</strain>
    </source>
</reference>
<name>A0A0C2X0M1_SERVB</name>
<evidence type="ECO:0000313" key="2">
    <source>
        <dbReference type="EMBL" id="KIM23062.1"/>
    </source>
</evidence>
<proteinExistence type="predicted"/>
<feature type="signal peptide" evidence="1">
    <location>
        <begin position="1"/>
        <end position="19"/>
    </location>
</feature>
<dbReference type="AlphaFoldDB" id="A0A0C2X0M1"/>
<feature type="chain" id="PRO_5002158634" evidence="1">
    <location>
        <begin position="20"/>
        <end position="111"/>
    </location>
</feature>
<dbReference type="HOGENOM" id="CLU_2159979_0_0_1"/>
<accession>A0A0C2X0M1</accession>
<protein>
    <submittedName>
        <fullName evidence="2">Uncharacterized protein</fullName>
    </submittedName>
</protein>
<keyword evidence="1" id="KW-0732">Signal</keyword>
<dbReference type="Proteomes" id="UP000054097">
    <property type="component" value="Unassembled WGS sequence"/>
</dbReference>
<organism evidence="2 3">
    <name type="scientific">Serendipita vermifera MAFF 305830</name>
    <dbReference type="NCBI Taxonomy" id="933852"/>
    <lineage>
        <taxon>Eukaryota</taxon>
        <taxon>Fungi</taxon>
        <taxon>Dikarya</taxon>
        <taxon>Basidiomycota</taxon>
        <taxon>Agaricomycotina</taxon>
        <taxon>Agaricomycetes</taxon>
        <taxon>Sebacinales</taxon>
        <taxon>Serendipitaceae</taxon>
        <taxon>Serendipita</taxon>
    </lineage>
</organism>
<keyword evidence="3" id="KW-1185">Reference proteome</keyword>
<sequence>MHQLFSVLVFVSAFSVVKDSFLLERLATVLGVRNFGQARESSLGFDSRGYPYSRSPEVHYFSNGNSTVRLCSDKCRRFNYKKRRLGTALLLRPSVRFLVDGDTYFGPNVDS</sequence>
<evidence type="ECO:0000256" key="1">
    <source>
        <dbReference type="SAM" id="SignalP"/>
    </source>
</evidence>
<gene>
    <name evidence="2" type="ORF">M408DRAFT_266915</name>
</gene>
<evidence type="ECO:0000313" key="3">
    <source>
        <dbReference type="Proteomes" id="UP000054097"/>
    </source>
</evidence>
<reference evidence="2 3" key="1">
    <citation type="submission" date="2014-04" db="EMBL/GenBank/DDBJ databases">
        <authorList>
            <consortium name="DOE Joint Genome Institute"/>
            <person name="Kuo A."/>
            <person name="Zuccaro A."/>
            <person name="Kohler A."/>
            <person name="Nagy L.G."/>
            <person name="Floudas D."/>
            <person name="Copeland A."/>
            <person name="Barry K.W."/>
            <person name="Cichocki N."/>
            <person name="Veneault-Fourrey C."/>
            <person name="LaButti K."/>
            <person name="Lindquist E.A."/>
            <person name="Lipzen A."/>
            <person name="Lundell T."/>
            <person name="Morin E."/>
            <person name="Murat C."/>
            <person name="Sun H."/>
            <person name="Tunlid A."/>
            <person name="Henrissat B."/>
            <person name="Grigoriev I.V."/>
            <person name="Hibbett D.S."/>
            <person name="Martin F."/>
            <person name="Nordberg H.P."/>
            <person name="Cantor M.N."/>
            <person name="Hua S.X."/>
        </authorList>
    </citation>
    <scope>NUCLEOTIDE SEQUENCE [LARGE SCALE GENOMIC DNA]</scope>
    <source>
        <strain evidence="2 3">MAFF 305830</strain>
    </source>
</reference>